<keyword evidence="1" id="KW-0472">Membrane</keyword>
<sequence length="138" mass="14954">MTWITALSSLFVLIGAAMLIAGGRQFSRTRVFVRQSVVAPGTIVALTENRERDEVSYFPTVKFRIVTGREITFQSAMGSSQDAGRIGDSVVVRYRADQPHIAAIDRFMPLWGQALLFGGLGLVFLVVGLGILAGLLPV</sequence>
<feature type="transmembrane region" description="Helical" evidence="1">
    <location>
        <begin position="114"/>
        <end position="136"/>
    </location>
</feature>
<feature type="transmembrane region" description="Helical" evidence="1">
    <location>
        <begin position="6"/>
        <end position="26"/>
    </location>
</feature>
<dbReference type="Pfam" id="PF12158">
    <property type="entry name" value="DUF3592"/>
    <property type="match status" value="1"/>
</dbReference>
<name>A0ABZ1AUC3_AROEV</name>
<dbReference type="InterPro" id="IPR021994">
    <property type="entry name" value="DUF3592"/>
</dbReference>
<feature type="domain" description="DUF3592" evidence="2">
    <location>
        <begin position="39"/>
        <end position="108"/>
    </location>
</feature>
<dbReference type="Proteomes" id="UP001626593">
    <property type="component" value="Chromosome"/>
</dbReference>
<evidence type="ECO:0000259" key="2">
    <source>
        <dbReference type="Pfam" id="PF12158"/>
    </source>
</evidence>
<keyword evidence="4" id="KW-1185">Reference proteome</keyword>
<keyword evidence="1" id="KW-1133">Transmembrane helix</keyword>
<dbReference type="EMBL" id="CP141259">
    <property type="protein sequence ID" value="WRL48424.1"/>
    <property type="molecule type" value="Genomic_DNA"/>
</dbReference>
<organism evidence="3 4">
    <name type="scientific">Aromatoleum evansii</name>
    <name type="common">Azoarcus evansii</name>
    <dbReference type="NCBI Taxonomy" id="59406"/>
    <lineage>
        <taxon>Bacteria</taxon>
        <taxon>Pseudomonadati</taxon>
        <taxon>Pseudomonadota</taxon>
        <taxon>Betaproteobacteria</taxon>
        <taxon>Rhodocyclales</taxon>
        <taxon>Rhodocyclaceae</taxon>
        <taxon>Aromatoleum</taxon>
    </lineage>
</organism>
<dbReference type="RefSeq" id="WP_407280665.1">
    <property type="nucleotide sequence ID" value="NZ_CP141259.1"/>
</dbReference>
<evidence type="ECO:0000313" key="3">
    <source>
        <dbReference type="EMBL" id="WRL48424.1"/>
    </source>
</evidence>
<proteinExistence type="predicted"/>
<keyword evidence="1" id="KW-0812">Transmembrane</keyword>
<reference evidence="3 4" key="1">
    <citation type="submission" date="2023-12" db="EMBL/GenBank/DDBJ databases">
        <title>A. evansii MAY27, complete genome.</title>
        <authorList>
            <person name="Wang Y."/>
        </authorList>
    </citation>
    <scope>NUCLEOTIDE SEQUENCE [LARGE SCALE GENOMIC DNA]</scope>
    <source>
        <strain evidence="3 4">MAY27</strain>
    </source>
</reference>
<gene>
    <name evidence="3" type="ORF">U5817_10335</name>
</gene>
<evidence type="ECO:0000256" key="1">
    <source>
        <dbReference type="SAM" id="Phobius"/>
    </source>
</evidence>
<accession>A0ABZ1AUC3</accession>
<protein>
    <submittedName>
        <fullName evidence="3">DUF3592 domain-containing protein</fullName>
    </submittedName>
</protein>
<evidence type="ECO:0000313" key="4">
    <source>
        <dbReference type="Proteomes" id="UP001626593"/>
    </source>
</evidence>